<keyword evidence="5" id="KW-1185">Reference proteome</keyword>
<dbReference type="AlphaFoldDB" id="A0A0D8ZSR2"/>
<dbReference type="Pfam" id="PF03480">
    <property type="entry name" value="DctP"/>
    <property type="match status" value="1"/>
</dbReference>
<dbReference type="GO" id="GO:0046872">
    <property type="term" value="F:metal ion binding"/>
    <property type="evidence" value="ECO:0007669"/>
    <property type="project" value="UniProtKB-KW"/>
</dbReference>
<dbReference type="PANTHER" id="PTHR33376">
    <property type="match status" value="1"/>
</dbReference>
<dbReference type="Gene3D" id="3.40.190.10">
    <property type="entry name" value="Periplasmic binding protein-like II"/>
    <property type="match status" value="1"/>
</dbReference>
<comment type="caution">
    <text evidence="4">The sequence shown here is derived from an EMBL/GenBank/DDBJ whole genome shotgun (WGS) entry which is preliminary data.</text>
</comment>
<feature type="binding site" evidence="3">
    <location>
        <position position="223"/>
    </location>
    <ligand>
        <name>substrate</name>
    </ligand>
</feature>
<dbReference type="InterPro" id="IPR018389">
    <property type="entry name" value="DctP_fam"/>
</dbReference>
<dbReference type="GO" id="GO:0031317">
    <property type="term" value="C:tripartite ATP-independent periplasmic transporter complex"/>
    <property type="evidence" value="ECO:0007669"/>
    <property type="project" value="InterPro"/>
</dbReference>
<gene>
    <name evidence="4" type="ORF">UH38_12665</name>
</gene>
<sequence length="375" mass="41758">MERKSSTQRRNFLLGATASAAAAISIGTQTHQTAKAQSAESRWRMVSRWDKTFPDQLAAGQRLADRIAAMSRGRLVIEVLPPDTVVPFSETLKAVSSGTVEMSRSLAYDWRTQSPVLEFFFVVPYGFTQNEMSAWLHYFGGQKLWDEAYALFGVKPFPAGSLGAQSFGWFRNEINTLNDLKGMRFRTTGVAADVISKLGVRPVSMDLEEIRQAMLSGKLGGFEFVGPLVDLHYGLQKIAPYYYFPSYNQPSGLVELVVNQAEYEALPTDLQQIVAIAAQAEYDQGFAEANAGNARALQTLIRDYNNVQVRQLPPDVMKALGNASGEVISEMRSRGDRLTKRTIDSFLSTRQVLMQWSQVTEQSFLTARTLPFTYG</sequence>
<feature type="binding site" evidence="2">
    <location>
        <position position="165"/>
    </location>
    <ligand>
        <name>substrate</name>
    </ligand>
</feature>
<keyword evidence="1" id="KW-0732">Signal</keyword>
<evidence type="ECO:0000256" key="2">
    <source>
        <dbReference type="PIRSR" id="PIRSR039026-1"/>
    </source>
</evidence>
<reference evidence="4 5" key="1">
    <citation type="submission" date="2015-02" db="EMBL/GenBank/DDBJ databases">
        <title>Draft genome of a novel marine cyanobacterium (Chroococcales) isolated from South Atlantic Ocean.</title>
        <authorList>
            <person name="Rigonato J."/>
            <person name="Alvarenga D.O."/>
            <person name="Branco L.H."/>
            <person name="Varani A.M."/>
            <person name="Brandini F.P."/>
            <person name="Fiore M.F."/>
        </authorList>
    </citation>
    <scope>NUCLEOTIDE SEQUENCE [LARGE SCALE GENOMIC DNA]</scope>
    <source>
        <strain evidence="4 5">CENA595</strain>
    </source>
</reference>
<protein>
    <recommendedName>
        <fullName evidence="6">ABC transporter substrate-binding protein</fullName>
    </recommendedName>
</protein>
<proteinExistence type="predicted"/>
<accession>A0A0D8ZSR2</accession>
<name>A0A0D8ZSR2_9CYAN</name>
<dbReference type="Gene3D" id="3.40.190.170">
    <property type="entry name" value="Bacterial extracellular solute-binding protein, family 7"/>
    <property type="match status" value="1"/>
</dbReference>
<feature type="binding site" evidence="3">
    <location>
        <position position="224"/>
    </location>
    <ligand>
        <name>Na(+)</name>
        <dbReference type="ChEBI" id="CHEBI:29101"/>
    </ligand>
</feature>
<dbReference type="Proteomes" id="UP000032452">
    <property type="component" value="Unassembled WGS sequence"/>
</dbReference>
<dbReference type="RefSeq" id="WP_045055026.1">
    <property type="nucleotide sequence ID" value="NZ_CAWMDP010000050.1"/>
</dbReference>
<dbReference type="InterPro" id="IPR006311">
    <property type="entry name" value="TAT_signal"/>
</dbReference>
<dbReference type="GO" id="GO:0055085">
    <property type="term" value="P:transmembrane transport"/>
    <property type="evidence" value="ECO:0007669"/>
    <property type="project" value="InterPro"/>
</dbReference>
<feature type="binding site" evidence="2">
    <location>
        <position position="186"/>
    </location>
    <ligand>
        <name>substrate</name>
    </ligand>
</feature>
<evidence type="ECO:0000256" key="1">
    <source>
        <dbReference type="ARBA" id="ARBA00022729"/>
    </source>
</evidence>
<dbReference type="PROSITE" id="PS51318">
    <property type="entry name" value="TAT"/>
    <property type="match status" value="1"/>
</dbReference>
<evidence type="ECO:0000313" key="5">
    <source>
        <dbReference type="Proteomes" id="UP000032452"/>
    </source>
</evidence>
<evidence type="ECO:0008006" key="6">
    <source>
        <dbReference type="Google" id="ProtNLM"/>
    </source>
</evidence>
<organism evidence="4 5">
    <name type="scientific">Aliterella atlantica CENA595</name>
    <dbReference type="NCBI Taxonomy" id="1618023"/>
    <lineage>
        <taxon>Bacteria</taxon>
        <taxon>Bacillati</taxon>
        <taxon>Cyanobacteriota</taxon>
        <taxon>Cyanophyceae</taxon>
        <taxon>Chroococcidiopsidales</taxon>
        <taxon>Aliterellaceae</taxon>
        <taxon>Aliterella</taxon>
    </lineage>
</organism>
<keyword evidence="3" id="KW-0479">Metal-binding</keyword>
<dbReference type="PIRSF" id="PIRSF039026">
    <property type="entry name" value="SiaP"/>
    <property type="match status" value="1"/>
</dbReference>
<dbReference type="OrthoDB" id="9780733at2"/>
<dbReference type="PANTHER" id="PTHR33376:SF5">
    <property type="entry name" value="EXTRACYTOPLASMIC SOLUTE RECEPTOR PROTEIN"/>
    <property type="match status" value="1"/>
</dbReference>
<dbReference type="InterPro" id="IPR038404">
    <property type="entry name" value="TRAP_DctP_sf"/>
</dbReference>
<feature type="binding site" evidence="3">
    <location>
        <position position="249"/>
    </location>
    <ligand>
        <name>substrate</name>
    </ligand>
</feature>
<dbReference type="CDD" id="cd13604">
    <property type="entry name" value="PBP2_TRAP_ketoacid_lactate_like"/>
    <property type="match status" value="1"/>
</dbReference>
<dbReference type="InterPro" id="IPR026289">
    <property type="entry name" value="SBP_TakP-like"/>
</dbReference>
<dbReference type="EMBL" id="JYON01000012">
    <property type="protein sequence ID" value="KJH71402.1"/>
    <property type="molecule type" value="Genomic_DNA"/>
</dbReference>
<evidence type="ECO:0000313" key="4">
    <source>
        <dbReference type="EMBL" id="KJH71402.1"/>
    </source>
</evidence>
<evidence type="ECO:0000256" key="3">
    <source>
        <dbReference type="PIRSR" id="PIRSR039026-2"/>
    </source>
</evidence>